<dbReference type="Pfam" id="PF01575">
    <property type="entry name" value="MaoC_dehydratas"/>
    <property type="match status" value="1"/>
</dbReference>
<dbReference type="InterPro" id="IPR002539">
    <property type="entry name" value="MaoC-like_dom"/>
</dbReference>
<evidence type="ECO:0000259" key="2">
    <source>
        <dbReference type="Pfam" id="PF01575"/>
    </source>
</evidence>
<protein>
    <recommendedName>
        <fullName evidence="2">MaoC-like domain-containing protein</fullName>
    </recommendedName>
</protein>
<dbReference type="AlphaFoldDB" id="A0A4P7XES3"/>
<feature type="domain" description="MaoC-like" evidence="2">
    <location>
        <begin position="193"/>
        <end position="275"/>
    </location>
</feature>
<evidence type="ECO:0000313" key="3">
    <source>
        <dbReference type="EMBL" id="QCF25411.1"/>
    </source>
</evidence>
<dbReference type="KEGG" id="hmi:soil367_05400"/>
<dbReference type="Gene3D" id="3.10.129.10">
    <property type="entry name" value="Hotdog Thioesterase"/>
    <property type="match status" value="1"/>
</dbReference>
<name>A0A4P7XES3_9ALTE</name>
<dbReference type="PANTHER" id="PTHR43841">
    <property type="entry name" value="3-HYDROXYACYL-THIOESTER DEHYDRATASE HTDX-RELATED"/>
    <property type="match status" value="1"/>
</dbReference>
<reference evidence="3 4" key="1">
    <citation type="submission" date="2018-07" db="EMBL/GenBank/DDBJ databases">
        <title>Marsedoiliclastica nanhaica gen. nov. sp. nov., a novel marine hydrocarbonoclastic bacterium isolated from an in-situ enriched hydrocarbon-degrading consortium in deep-sea sediment.</title>
        <authorList>
            <person name="Dong C."/>
            <person name="Ma T."/>
            <person name="Liu R."/>
            <person name="Shao Z."/>
        </authorList>
    </citation>
    <scope>NUCLEOTIDE SEQUENCE [LARGE SCALE GENOMIC DNA]</scope>
    <source>
        <strain evidence="4">soil36-7</strain>
    </source>
</reference>
<dbReference type="EMBL" id="CP031093">
    <property type="protein sequence ID" value="QCF25411.1"/>
    <property type="molecule type" value="Genomic_DNA"/>
</dbReference>
<proteinExistence type="predicted"/>
<gene>
    <name evidence="3" type="ORF">soil367_05400</name>
</gene>
<dbReference type="PANTHER" id="PTHR43841:SF3">
    <property type="entry name" value="(3R)-HYDROXYACYL-ACP DEHYDRATASE SUBUNIT HADB"/>
    <property type="match status" value="1"/>
</dbReference>
<sequence length="295" mass="33145">MASSLEFHHVADPMWKLYSRAARKKRSTPKPVNPSAIPALEARLYGASSDPARVKEYAELCGFEKPLAYPLTWPHILAFPLHMRLLTDPAFPLPLLGLVHLRNSITQHRQVHHGENLDVHCKLADPVLTSRGLEFDIRTEVFSSGRLVWSEISTNLFRQKSTTVHSDRKQAGATKELPTYSMSSSLSAPESIGRRYGRVSGDINPIHMHALTARAFGFPRAIAHGMWTKARSIALLQHQQDWQQGPVEIETAFKKPLFLPGRATLNWESTKSRTNFQLLNAKGDAPHIVGSIRWL</sequence>
<feature type="region of interest" description="Disordered" evidence="1">
    <location>
        <begin position="160"/>
        <end position="188"/>
    </location>
</feature>
<dbReference type="Proteomes" id="UP000298049">
    <property type="component" value="Chromosome"/>
</dbReference>
<organism evidence="3 4">
    <name type="scientific">Hydrocarboniclastica marina</name>
    <dbReference type="NCBI Taxonomy" id="2259620"/>
    <lineage>
        <taxon>Bacteria</taxon>
        <taxon>Pseudomonadati</taxon>
        <taxon>Pseudomonadota</taxon>
        <taxon>Gammaproteobacteria</taxon>
        <taxon>Alteromonadales</taxon>
        <taxon>Alteromonadaceae</taxon>
        <taxon>Hydrocarboniclastica</taxon>
    </lineage>
</organism>
<accession>A0A4P7XES3</accession>
<dbReference type="RefSeq" id="WP_136547654.1">
    <property type="nucleotide sequence ID" value="NZ_CP031093.1"/>
</dbReference>
<dbReference type="SUPFAM" id="SSF54637">
    <property type="entry name" value="Thioesterase/thiol ester dehydrase-isomerase"/>
    <property type="match status" value="2"/>
</dbReference>
<dbReference type="OrthoDB" id="9774179at2"/>
<evidence type="ECO:0000313" key="4">
    <source>
        <dbReference type="Proteomes" id="UP000298049"/>
    </source>
</evidence>
<keyword evidence="4" id="KW-1185">Reference proteome</keyword>
<dbReference type="InterPro" id="IPR029069">
    <property type="entry name" value="HotDog_dom_sf"/>
</dbReference>
<evidence type="ECO:0000256" key="1">
    <source>
        <dbReference type="SAM" id="MobiDB-lite"/>
    </source>
</evidence>